<feature type="compositionally biased region" description="Basic and acidic residues" evidence="1">
    <location>
        <begin position="207"/>
        <end position="230"/>
    </location>
</feature>
<dbReference type="Proteomes" id="UP000026915">
    <property type="component" value="Chromosome 7"/>
</dbReference>
<feature type="region of interest" description="Disordered" evidence="1">
    <location>
        <begin position="282"/>
        <end position="301"/>
    </location>
</feature>
<organism evidence="2 3">
    <name type="scientific">Theobroma cacao</name>
    <name type="common">Cacao</name>
    <name type="synonym">Cocoa</name>
    <dbReference type="NCBI Taxonomy" id="3641"/>
    <lineage>
        <taxon>Eukaryota</taxon>
        <taxon>Viridiplantae</taxon>
        <taxon>Streptophyta</taxon>
        <taxon>Embryophyta</taxon>
        <taxon>Tracheophyta</taxon>
        <taxon>Spermatophyta</taxon>
        <taxon>Magnoliopsida</taxon>
        <taxon>eudicotyledons</taxon>
        <taxon>Gunneridae</taxon>
        <taxon>Pentapetalae</taxon>
        <taxon>rosids</taxon>
        <taxon>malvids</taxon>
        <taxon>Malvales</taxon>
        <taxon>Malvaceae</taxon>
        <taxon>Byttnerioideae</taxon>
        <taxon>Theobroma</taxon>
    </lineage>
</organism>
<dbReference type="AlphaFoldDB" id="A0A061FB34"/>
<keyword evidence="3" id="KW-1185">Reference proteome</keyword>
<dbReference type="InParanoid" id="A0A061FB34"/>
<feature type="compositionally biased region" description="Polar residues" evidence="1">
    <location>
        <begin position="246"/>
        <end position="272"/>
    </location>
</feature>
<evidence type="ECO:0000313" key="3">
    <source>
        <dbReference type="Proteomes" id="UP000026915"/>
    </source>
</evidence>
<dbReference type="EMBL" id="CM001885">
    <property type="protein sequence ID" value="EOY14118.1"/>
    <property type="molecule type" value="Genomic_DNA"/>
</dbReference>
<feature type="region of interest" description="Disordered" evidence="1">
    <location>
        <begin position="207"/>
        <end position="273"/>
    </location>
</feature>
<evidence type="ECO:0000256" key="1">
    <source>
        <dbReference type="SAM" id="MobiDB-lite"/>
    </source>
</evidence>
<accession>A0A061FB34</accession>
<protein>
    <submittedName>
        <fullName evidence="2">Uncharacterized protein</fullName>
    </submittedName>
</protein>
<evidence type="ECO:0000313" key="2">
    <source>
        <dbReference type="EMBL" id="EOY14118.1"/>
    </source>
</evidence>
<feature type="region of interest" description="Disordered" evidence="1">
    <location>
        <begin position="24"/>
        <end position="77"/>
    </location>
</feature>
<reference evidence="2 3" key="1">
    <citation type="journal article" date="2013" name="Genome Biol.">
        <title>The genome sequence of the most widely cultivated cacao type and its use to identify candidate genes regulating pod color.</title>
        <authorList>
            <person name="Motamayor J.C."/>
            <person name="Mockaitis K."/>
            <person name="Schmutz J."/>
            <person name="Haiminen N."/>
            <person name="Iii D.L."/>
            <person name="Cornejo O."/>
            <person name="Findley S.D."/>
            <person name="Zheng P."/>
            <person name="Utro F."/>
            <person name="Royaert S."/>
            <person name="Saski C."/>
            <person name="Jenkins J."/>
            <person name="Podicheti R."/>
            <person name="Zhao M."/>
            <person name="Scheffler B.E."/>
            <person name="Stack J.C."/>
            <person name="Feltus F.A."/>
            <person name="Mustiga G.M."/>
            <person name="Amores F."/>
            <person name="Phillips W."/>
            <person name="Marelli J.P."/>
            <person name="May G.D."/>
            <person name="Shapiro H."/>
            <person name="Ma J."/>
            <person name="Bustamante C.D."/>
            <person name="Schnell R.J."/>
            <person name="Main D."/>
            <person name="Gilbert D."/>
            <person name="Parida L."/>
            <person name="Kuhn D.N."/>
        </authorList>
    </citation>
    <scope>NUCLEOTIDE SEQUENCE [LARGE SCALE GENOMIC DNA]</scope>
    <source>
        <strain evidence="3">cv. Matina 1-6</strain>
    </source>
</reference>
<proteinExistence type="predicted"/>
<name>A0A061FB34_THECC</name>
<dbReference type="HOGENOM" id="CLU_925625_0_0_1"/>
<gene>
    <name evidence="2" type="ORF">TCM_033381</name>
</gene>
<sequence>MYHLRVGTEMPPKMRTASRGIRRFNTPNDVTEGPCASFSRSSGRGGPRGRIIWPQGSQSSSERRAGTSFGDTGSDYPKVPTATLEEIAAGFFEDSDYQPYEEIDRGNVMVTLGEFMKLKPPSFLGAKSTEDSQVFLDEMDKICTALDCSSCRAVELTGFRLTEAFMDRFLPESVKDTKAQEFETLMQTERERIKRKIEVGHTEIGVERERSKRNRGEESSRYKDHSRGKDVNIAGQQGRRDGNLLRGSTFSNPPNQRRNFQFRSPPRSSDFSGVNYIRAMSNGMTNSNPRQSGSGSFLHFL</sequence>
<feature type="compositionally biased region" description="Polar residues" evidence="1">
    <location>
        <begin position="282"/>
        <end position="295"/>
    </location>
</feature>
<dbReference type="Gramene" id="EOY14118">
    <property type="protein sequence ID" value="EOY14118"/>
    <property type="gene ID" value="TCM_033381"/>
</dbReference>